<dbReference type="GO" id="GO:0006313">
    <property type="term" value="P:DNA transposition"/>
    <property type="evidence" value="ECO:0007669"/>
    <property type="project" value="InterPro"/>
</dbReference>
<dbReference type="Gene3D" id="1.10.10.60">
    <property type="entry name" value="Homeodomain-like"/>
    <property type="match status" value="1"/>
</dbReference>
<dbReference type="SUPFAM" id="SSF46689">
    <property type="entry name" value="Homeodomain-like"/>
    <property type="match status" value="1"/>
</dbReference>
<protein>
    <submittedName>
        <fullName evidence="1">Transposase</fullName>
    </submittedName>
</protein>
<evidence type="ECO:0000313" key="2">
    <source>
        <dbReference type="Proteomes" id="UP000018766"/>
    </source>
</evidence>
<keyword evidence="2" id="KW-1185">Reference proteome</keyword>
<dbReference type="AlphaFoldDB" id="V8GAK9"/>
<proteinExistence type="predicted"/>
<organism evidence="1 2">
    <name type="scientific">Pelistega indica</name>
    <dbReference type="NCBI Taxonomy" id="1414851"/>
    <lineage>
        <taxon>Bacteria</taxon>
        <taxon>Pseudomonadati</taxon>
        <taxon>Pseudomonadota</taxon>
        <taxon>Betaproteobacteria</taxon>
        <taxon>Burkholderiales</taxon>
        <taxon>Alcaligenaceae</taxon>
        <taxon>Pelistega</taxon>
    </lineage>
</organism>
<dbReference type="RefSeq" id="WP_023949531.1">
    <property type="nucleotide sequence ID" value="NZ_AYSV01000022.1"/>
</dbReference>
<reference evidence="1 2" key="1">
    <citation type="submission" date="2013-11" db="EMBL/GenBank/DDBJ databases">
        <title>Genomic analysis of Pelistega sp. HM-7.</title>
        <authorList>
            <person name="Kumbhare S.V."/>
            <person name="Shetty S.A."/>
            <person name="Sharma O."/>
            <person name="Dhotre D.P."/>
        </authorList>
    </citation>
    <scope>NUCLEOTIDE SEQUENCE [LARGE SCALE GENOMIC DNA]</scope>
    <source>
        <strain evidence="1 2">HM-7</strain>
    </source>
</reference>
<dbReference type="PANTHER" id="PTHR33609:SF1">
    <property type="entry name" value="TRANSPOSASE"/>
    <property type="match status" value="1"/>
</dbReference>
<dbReference type="EMBL" id="AYSV01000022">
    <property type="protein sequence ID" value="ETD72737.1"/>
    <property type="molecule type" value="Genomic_DNA"/>
</dbReference>
<dbReference type="GO" id="GO:0004803">
    <property type="term" value="F:transposase activity"/>
    <property type="evidence" value="ECO:0007669"/>
    <property type="project" value="InterPro"/>
</dbReference>
<feature type="non-terminal residue" evidence="1">
    <location>
        <position position="47"/>
    </location>
</feature>
<dbReference type="InterPro" id="IPR009057">
    <property type="entry name" value="Homeodomain-like_sf"/>
</dbReference>
<gene>
    <name evidence="1" type="ORF">V757_02425</name>
</gene>
<dbReference type="InterPro" id="IPR052546">
    <property type="entry name" value="Transposase_8_domain"/>
</dbReference>
<dbReference type="Proteomes" id="UP000018766">
    <property type="component" value="Unassembled WGS sequence"/>
</dbReference>
<sequence length="47" mass="5388">MSKRTSESQIINILKQAEAGTPVQELCRQHGISSATFYKWRERYGGM</sequence>
<dbReference type="OrthoDB" id="9816028at2"/>
<dbReference type="InterPro" id="IPR002514">
    <property type="entry name" value="Transposase_8"/>
</dbReference>
<dbReference type="PANTHER" id="PTHR33609">
    <property type="entry name" value="LOW CALCIUM RESPONSE LOCUS PROTEIN S"/>
    <property type="match status" value="1"/>
</dbReference>
<dbReference type="GO" id="GO:0003677">
    <property type="term" value="F:DNA binding"/>
    <property type="evidence" value="ECO:0007669"/>
    <property type="project" value="InterPro"/>
</dbReference>
<comment type="caution">
    <text evidence="1">The sequence shown here is derived from an EMBL/GenBank/DDBJ whole genome shotgun (WGS) entry which is preliminary data.</text>
</comment>
<accession>V8GAK9</accession>
<name>V8GAK9_9BURK</name>
<evidence type="ECO:0000313" key="1">
    <source>
        <dbReference type="EMBL" id="ETD72737.1"/>
    </source>
</evidence>
<dbReference type="Pfam" id="PF01527">
    <property type="entry name" value="HTH_Tnp_1"/>
    <property type="match status" value="1"/>
</dbReference>